<comment type="caution">
    <text evidence="1">The sequence shown here is derived from an EMBL/GenBank/DDBJ whole genome shotgun (WGS) entry which is preliminary data.</text>
</comment>
<protein>
    <submittedName>
        <fullName evidence="1">Uncharacterized protein</fullName>
    </submittedName>
</protein>
<accession>A0A5A7SGI5</accession>
<dbReference type="EMBL" id="VLNY01000002">
    <property type="protein sequence ID" value="KAA0023753.1"/>
    <property type="molecule type" value="Genomic_DNA"/>
</dbReference>
<sequence length="408" mass="44046">MTAEHRLSVVDEMFLRSHRGLGTPIAMQGLWRFAEHVDADLLRSVHEHLAAGPLGRRVIRSSIPGARPRWRLESESYPLTYLDTAGGIVEWADAQTSNLDPSRGPGWRLSAARLPDGGSVVSIVCSHVLTDARGLILAVDQALTDQEPNEALDHVSDWVDAARTWSIVAARLRPRSLPRREPVPDRHEPSARVSSTILDIPAAQWDSTAALHSGSSNSLFVAIITGTLRRSGAVAADADVSVAIPIDTRSTAEIGNAMTMSEVSVGPDDSLADIRSHARRAYLQPMSAPPGIPDELLHVVPDRLAYLMARGSGERDVLCSNIGTVPPSLDALGPHRATGVAARAVHPGLTPTHLSRLRTRLSGYLCRNGERYTLALIGLDPSHIGSDHALADLAHRELDTWGLTAQEW</sequence>
<keyword evidence="2" id="KW-1185">Reference proteome</keyword>
<name>A0A5A7SGI5_9NOCA</name>
<dbReference type="AlphaFoldDB" id="A0A5A7SGI5"/>
<dbReference type="RefSeq" id="WP_149428912.1">
    <property type="nucleotide sequence ID" value="NZ_VLNY01000002.1"/>
</dbReference>
<dbReference type="SUPFAM" id="SSF52777">
    <property type="entry name" value="CoA-dependent acyltransferases"/>
    <property type="match status" value="1"/>
</dbReference>
<gene>
    <name evidence="1" type="ORF">FOY51_03860</name>
</gene>
<evidence type="ECO:0000313" key="2">
    <source>
        <dbReference type="Proteomes" id="UP000322244"/>
    </source>
</evidence>
<reference evidence="1 2" key="1">
    <citation type="submission" date="2019-07" db="EMBL/GenBank/DDBJ databases">
        <title>Rhodococcus cavernicolus sp. nov., isolated from a cave.</title>
        <authorList>
            <person name="Lee S.D."/>
        </authorList>
    </citation>
    <scope>NUCLEOTIDE SEQUENCE [LARGE SCALE GENOMIC DNA]</scope>
    <source>
        <strain evidence="1 2">C1-24</strain>
    </source>
</reference>
<evidence type="ECO:0000313" key="1">
    <source>
        <dbReference type="EMBL" id="KAA0023753.1"/>
    </source>
</evidence>
<dbReference type="Gene3D" id="3.30.559.10">
    <property type="entry name" value="Chloramphenicol acetyltransferase-like domain"/>
    <property type="match status" value="1"/>
</dbReference>
<dbReference type="Proteomes" id="UP000322244">
    <property type="component" value="Unassembled WGS sequence"/>
</dbReference>
<dbReference type="OrthoDB" id="8183309at2"/>
<proteinExistence type="predicted"/>
<organism evidence="1 2">
    <name type="scientific">Antrihabitans cavernicola</name>
    <dbReference type="NCBI Taxonomy" id="2495913"/>
    <lineage>
        <taxon>Bacteria</taxon>
        <taxon>Bacillati</taxon>
        <taxon>Actinomycetota</taxon>
        <taxon>Actinomycetes</taxon>
        <taxon>Mycobacteriales</taxon>
        <taxon>Nocardiaceae</taxon>
        <taxon>Antrihabitans</taxon>
    </lineage>
</organism>
<dbReference type="InterPro" id="IPR023213">
    <property type="entry name" value="CAT-like_dom_sf"/>
</dbReference>